<dbReference type="RefSeq" id="XP_036356388.1">
    <property type="nucleotide sequence ID" value="XM_036500495.1"/>
</dbReference>
<dbReference type="RefSeq" id="XP_029653765.1">
    <property type="nucleotide sequence ID" value="XM_029797905.2"/>
</dbReference>
<proteinExistence type="predicted"/>
<evidence type="ECO:0000256" key="1">
    <source>
        <dbReference type="ARBA" id="ARBA00004120"/>
    </source>
</evidence>
<dbReference type="PANTHER" id="PTHR16795:SF13">
    <property type="entry name" value="EVC COMPLEX MEMBER EVC"/>
    <property type="match status" value="1"/>
</dbReference>
<keyword evidence="10" id="KW-0175">Coiled coil</keyword>
<evidence type="ECO:0000256" key="2">
    <source>
        <dbReference type="ARBA" id="ARBA00004162"/>
    </source>
</evidence>
<accession>A0A6P7TV19</accession>
<feature type="coiled-coil region" evidence="10">
    <location>
        <begin position="561"/>
        <end position="644"/>
    </location>
</feature>
<evidence type="ECO:0000256" key="3">
    <source>
        <dbReference type="ARBA" id="ARBA00022475"/>
    </source>
</evidence>
<keyword evidence="7 12" id="KW-0472">Membrane</keyword>
<dbReference type="Proteomes" id="UP000515154">
    <property type="component" value="Linkage group LG2"/>
</dbReference>
<evidence type="ECO:0000256" key="11">
    <source>
        <dbReference type="SAM" id="MobiDB-lite"/>
    </source>
</evidence>
<organism evidence="13 14">
    <name type="scientific">Octopus sinensis</name>
    <name type="common">East Asian common octopus</name>
    <dbReference type="NCBI Taxonomy" id="2607531"/>
    <lineage>
        <taxon>Eukaryota</taxon>
        <taxon>Metazoa</taxon>
        <taxon>Spiralia</taxon>
        <taxon>Lophotrochozoa</taxon>
        <taxon>Mollusca</taxon>
        <taxon>Cephalopoda</taxon>
        <taxon>Coleoidea</taxon>
        <taxon>Octopodiformes</taxon>
        <taxon>Octopoda</taxon>
        <taxon>Incirrata</taxon>
        <taxon>Octopodidae</taxon>
        <taxon>Octopus</taxon>
    </lineage>
</organism>
<dbReference type="InterPro" id="IPR026501">
    <property type="entry name" value="Limbin/EVC"/>
</dbReference>
<evidence type="ECO:0000313" key="16">
    <source>
        <dbReference type="RefSeq" id="XP_036356389.1"/>
    </source>
</evidence>
<dbReference type="PANTHER" id="PTHR16795">
    <property type="entry name" value="LIMBIN/ELLIS-VAN CREVELD PROTEIN"/>
    <property type="match status" value="1"/>
</dbReference>
<keyword evidence="9" id="KW-0966">Cell projection</keyword>
<dbReference type="GO" id="GO:0098797">
    <property type="term" value="C:plasma membrane protein complex"/>
    <property type="evidence" value="ECO:0007669"/>
    <property type="project" value="TreeGrafter"/>
</dbReference>
<evidence type="ECO:0000313" key="15">
    <source>
        <dbReference type="RefSeq" id="XP_036356388.1"/>
    </source>
</evidence>
<evidence type="ECO:0000256" key="4">
    <source>
        <dbReference type="ARBA" id="ARBA00022490"/>
    </source>
</evidence>
<dbReference type="GO" id="GO:0060170">
    <property type="term" value="C:ciliary membrane"/>
    <property type="evidence" value="ECO:0007669"/>
    <property type="project" value="TreeGrafter"/>
</dbReference>
<dbReference type="GO" id="GO:0007224">
    <property type="term" value="P:smoothened signaling pathway"/>
    <property type="evidence" value="ECO:0007669"/>
    <property type="project" value="InterPro"/>
</dbReference>
<dbReference type="AlphaFoldDB" id="A0A6P7TV19"/>
<dbReference type="KEGG" id="osn:115226945"/>
<keyword evidence="13" id="KW-1185">Reference proteome</keyword>
<comment type="subcellular location">
    <subcellularLocation>
        <location evidence="2">Cell membrane</location>
        <topology evidence="2">Single-pass membrane protein</topology>
    </subcellularLocation>
    <subcellularLocation>
        <location evidence="1">Cytoplasm</location>
        <location evidence="1">Cytoskeleton</location>
        <location evidence="1">Cilium basal body</location>
    </subcellularLocation>
</comment>
<feature type="compositionally biased region" description="Basic and acidic residues" evidence="11">
    <location>
        <begin position="744"/>
        <end position="762"/>
    </location>
</feature>
<sequence>MINVTNFSDLVKTFCPVIEYHVENEGEVHVPWFFAAFILGIFLGGIFAIILAQQYKSKLQWKKKNSEEDGYLNESKPLAMKSEINIQLQNFPEQSESQQYFPASNTNFTEQNLVKTQYHSGMADILLQKSSETIEEETSKQNVERVEKFEEYCREDKEKMMMICLQKLLATEQQNGQLPGQFSVDYFVTEINNNIQNIKTQSQLRDIDDKLHTEREKMFRNDKDEFYLEFEQKRASKKIARQYQKEMKKIGKKLSEENVDSSVIDRINSVLLKVESEIAMNNDTSQKEMMQNLDTRQLIRQTAAEKKLLREKEEKDSVENTVNLVNDLLKQLVSSGEISDQQNKQLMDEFRTDVDAKKKQLDDNAAQELTTLTNNLNQKRNEHLQKLEENHQKLKKTYFEEFQAEKTENFDASLQKYTKLIMKLNEEWEKEVKNFDQEEIETVESYLKQLSDSYAKQLQDVEVNLFENLKTKANSSEEDMEKLLSQKEAIQLKISESKEGFRKEQENLLNEKMEKRMKEKEEQKQQYQTAHDAILNQQTSIVSKMLENNVNLDKEKKDLLLKEHQQKIKEVGNQMELSRLKYEQSLQIQINQRRNKLKQIQEEKRNGNNKISDKKLESEIEAAEKKLENEKAAAIAKMQETLLKETESLIEEQYEELIAKIGKLEVGQARRNVLLERQDKTLQKLQEKLGERVINKQTPQNRVNHLVQQHQNNLMQLEEKHKATREHNEKHLQEKIQQKHNKKKQMEDKMAEENSKELQKERGVRAATSILLHSLLDKRHKNEMNALEKSMKSEIESYSRELNASMERQLDNKLMEQKQSFLMQLAVISDLSNEEINAVIEETLSETKGDKIAKDKLSKELQKELEKAKSNLENENSGE</sequence>
<evidence type="ECO:0000256" key="9">
    <source>
        <dbReference type="ARBA" id="ARBA00023273"/>
    </source>
</evidence>
<evidence type="ECO:0000256" key="7">
    <source>
        <dbReference type="ARBA" id="ARBA00023136"/>
    </source>
</evidence>
<keyword evidence="5 12" id="KW-0812">Transmembrane</keyword>
<evidence type="ECO:0000256" key="10">
    <source>
        <dbReference type="SAM" id="Coils"/>
    </source>
</evidence>
<feature type="coiled-coil region" evidence="10">
    <location>
        <begin position="466"/>
        <end position="537"/>
    </location>
</feature>
<keyword evidence="3" id="KW-1003">Cell membrane</keyword>
<feature type="compositionally biased region" description="Basic and acidic residues" evidence="11">
    <location>
        <begin position="723"/>
        <end position="737"/>
    </location>
</feature>
<feature type="transmembrane region" description="Helical" evidence="12">
    <location>
        <begin position="32"/>
        <end position="52"/>
    </location>
</feature>
<protein>
    <submittedName>
        <fullName evidence="14 15">Titin homolog</fullName>
    </submittedName>
</protein>
<keyword evidence="4" id="KW-0963">Cytoplasm</keyword>
<name>A0A6P7TV19_9MOLL</name>
<evidence type="ECO:0000313" key="14">
    <source>
        <dbReference type="RefSeq" id="XP_029653765.1"/>
    </source>
</evidence>
<keyword evidence="8" id="KW-0206">Cytoskeleton</keyword>
<gene>
    <name evidence="14 15 16" type="primary">LOC115226945</name>
</gene>
<evidence type="ECO:0000256" key="6">
    <source>
        <dbReference type="ARBA" id="ARBA00022989"/>
    </source>
</evidence>
<feature type="coiled-coil region" evidence="10">
    <location>
        <begin position="362"/>
        <end position="397"/>
    </location>
</feature>
<evidence type="ECO:0000256" key="5">
    <source>
        <dbReference type="ARBA" id="ARBA00022692"/>
    </source>
</evidence>
<dbReference type="RefSeq" id="XP_036356389.1">
    <property type="nucleotide sequence ID" value="XM_036500496.1"/>
</dbReference>
<evidence type="ECO:0000256" key="12">
    <source>
        <dbReference type="SAM" id="Phobius"/>
    </source>
</evidence>
<evidence type="ECO:0000256" key="8">
    <source>
        <dbReference type="ARBA" id="ARBA00023212"/>
    </source>
</evidence>
<evidence type="ECO:0000313" key="13">
    <source>
        <dbReference type="Proteomes" id="UP000515154"/>
    </source>
</evidence>
<reference evidence="14 15" key="1">
    <citation type="submission" date="2025-08" db="UniProtKB">
        <authorList>
            <consortium name="RefSeq"/>
        </authorList>
    </citation>
    <scope>IDENTIFICATION</scope>
</reference>
<keyword evidence="6 12" id="KW-1133">Transmembrane helix</keyword>
<feature type="region of interest" description="Disordered" evidence="11">
    <location>
        <begin position="723"/>
        <end position="762"/>
    </location>
</feature>